<evidence type="ECO:0000313" key="1">
    <source>
        <dbReference type="EMBL" id="GLK69001.1"/>
    </source>
</evidence>
<evidence type="ECO:0000313" key="2">
    <source>
        <dbReference type="Proteomes" id="UP001143372"/>
    </source>
</evidence>
<dbReference type="PANTHER" id="PTHR30024">
    <property type="entry name" value="ALIPHATIC SULFONATES-BINDING PROTEIN-RELATED"/>
    <property type="match status" value="1"/>
</dbReference>
<keyword evidence="2" id="KW-1185">Reference proteome</keyword>
<reference evidence="1" key="2">
    <citation type="submission" date="2023-01" db="EMBL/GenBank/DDBJ databases">
        <authorList>
            <person name="Sun Q."/>
            <person name="Evtushenko L."/>
        </authorList>
    </citation>
    <scope>NUCLEOTIDE SEQUENCE</scope>
    <source>
        <strain evidence="1">VKM B-2347</strain>
    </source>
</reference>
<protein>
    <recommendedName>
        <fullName evidence="3">SsuA/THI5-like domain-containing protein</fullName>
    </recommendedName>
</protein>
<dbReference type="AlphaFoldDB" id="A0A9W6J1B3"/>
<name>A0A9W6J1B3_9HYPH</name>
<dbReference type="Gene3D" id="3.40.190.10">
    <property type="entry name" value="Periplasmic binding protein-like II"/>
    <property type="match status" value="2"/>
</dbReference>
<comment type="caution">
    <text evidence="1">The sequence shown here is derived from an EMBL/GenBank/DDBJ whole genome shotgun (WGS) entry which is preliminary data.</text>
</comment>
<reference evidence="1" key="1">
    <citation type="journal article" date="2014" name="Int. J. Syst. Evol. Microbiol.">
        <title>Complete genome sequence of Corynebacterium casei LMG S-19264T (=DSM 44701T), isolated from a smear-ripened cheese.</title>
        <authorList>
            <consortium name="US DOE Joint Genome Institute (JGI-PGF)"/>
            <person name="Walter F."/>
            <person name="Albersmeier A."/>
            <person name="Kalinowski J."/>
            <person name="Ruckert C."/>
        </authorList>
    </citation>
    <scope>NUCLEOTIDE SEQUENCE</scope>
    <source>
        <strain evidence="1">VKM B-2347</strain>
    </source>
</reference>
<proteinExistence type="predicted"/>
<dbReference type="PANTHER" id="PTHR30024:SF42">
    <property type="entry name" value="ALIPHATIC SULFONATES-BINDING PROTEIN-RELATED"/>
    <property type="match status" value="1"/>
</dbReference>
<sequence length="351" mass="37474">MKRRTFLFGAAGATLGASLAKPSILRAAASDPLQIRLGYQTLWSSAGEIFETLRHTNILALHGIQADFKPFTFGGPLAEGAVAGAIDNISAADAPLLRGSSRLPGTKVLHRSHDFRFAIIARPDFEGGLADLRGKRLSGPFSTTVFPRSVQAIVDAGVQDPFKEIRIVNQDIAEQADSLRGGLVDAVTTWDPTYERLIQQKLGKPIWTSSTGQGAGYQGLTCEWLKANGEDGAGRFLKAWTVATWWTSNNLAQAQGWFAATSRLDPSLLAAAAAADRHLRAPVKDLTAIDLVVTPDEIAGTQKVLDFLVAQKLLANPIDAASFYDGGPLARVRKQIAAGDHVDLAKISPVG</sequence>
<dbReference type="SUPFAM" id="SSF53850">
    <property type="entry name" value="Periplasmic binding protein-like II"/>
    <property type="match status" value="1"/>
</dbReference>
<gene>
    <name evidence="1" type="ORF">GCM10008179_26390</name>
</gene>
<evidence type="ECO:0008006" key="3">
    <source>
        <dbReference type="Google" id="ProtNLM"/>
    </source>
</evidence>
<accession>A0A9W6J1B3</accession>
<dbReference type="EMBL" id="BSFI01000018">
    <property type="protein sequence ID" value="GLK69001.1"/>
    <property type="molecule type" value="Genomic_DNA"/>
</dbReference>
<dbReference type="Proteomes" id="UP001143372">
    <property type="component" value="Unassembled WGS sequence"/>
</dbReference>
<organism evidence="1 2">
    <name type="scientific">Hansschlegelia plantiphila</name>
    <dbReference type="NCBI Taxonomy" id="374655"/>
    <lineage>
        <taxon>Bacteria</taxon>
        <taxon>Pseudomonadati</taxon>
        <taxon>Pseudomonadota</taxon>
        <taxon>Alphaproteobacteria</taxon>
        <taxon>Hyphomicrobiales</taxon>
        <taxon>Methylopilaceae</taxon>
        <taxon>Hansschlegelia</taxon>
    </lineage>
</organism>
<dbReference type="RefSeq" id="WP_271169239.1">
    <property type="nucleotide sequence ID" value="NZ_BSFI01000018.1"/>
</dbReference>